<evidence type="ECO:0000256" key="9">
    <source>
        <dbReference type="ARBA" id="ARBA00024690"/>
    </source>
</evidence>
<evidence type="ECO:0000256" key="7">
    <source>
        <dbReference type="ARBA" id="ARBA00022982"/>
    </source>
</evidence>
<dbReference type="GO" id="GO:0005506">
    <property type="term" value="F:iron ion binding"/>
    <property type="evidence" value="ECO:0007669"/>
    <property type="project" value="InterPro"/>
</dbReference>
<feature type="domain" description="Desulfoferrodoxin N-terminal" evidence="14">
    <location>
        <begin position="2"/>
        <end position="36"/>
    </location>
</feature>
<comment type="similarity">
    <text evidence="2">Belongs to the desulfoferrodoxin family.</text>
</comment>
<keyword evidence="8 12" id="KW-0408">Iron</keyword>
<keyword evidence="6 12" id="KW-0479">Metal-binding</keyword>
<dbReference type="STRING" id="84698.SAMN04488528_10168"/>
<dbReference type="GO" id="GO:0050605">
    <property type="term" value="F:superoxide reductase activity"/>
    <property type="evidence" value="ECO:0007669"/>
    <property type="project" value="UniProtKB-EC"/>
</dbReference>
<comment type="cofactor">
    <cofactor evidence="12">
        <name>Fe(2+)</name>
        <dbReference type="ChEBI" id="CHEBI:29033"/>
    </cofactor>
    <text evidence="12">Binds 1 Fe(2+) ion per subunit. The iron ion 2 is coordinated via four histidines and one cysteine residue.</text>
</comment>
<evidence type="ECO:0000256" key="5">
    <source>
        <dbReference type="ARBA" id="ARBA00022448"/>
    </source>
</evidence>
<feature type="binding site" evidence="12">
    <location>
        <position position="116"/>
    </location>
    <ligand>
        <name>Fe cation</name>
        <dbReference type="ChEBI" id="CHEBI:24875"/>
        <label>2</label>
        <note>catalytic</note>
    </ligand>
</feature>
<keyword evidence="16" id="KW-1185">Reference proteome</keyword>
<dbReference type="Pfam" id="PF06397">
    <property type="entry name" value="Desulfoferrod_N"/>
    <property type="match status" value="1"/>
</dbReference>
<dbReference type="GO" id="GO:0019430">
    <property type="term" value="P:removal of superoxide radicals"/>
    <property type="evidence" value="ECO:0007669"/>
    <property type="project" value="InterPro"/>
</dbReference>
<gene>
    <name evidence="15" type="ORF">SAMN04488528_10168</name>
</gene>
<dbReference type="CDD" id="cd00974">
    <property type="entry name" value="DSRD"/>
    <property type="match status" value="1"/>
</dbReference>
<dbReference type="Proteomes" id="UP000198619">
    <property type="component" value="Unassembled WGS sequence"/>
</dbReference>
<evidence type="ECO:0000256" key="4">
    <source>
        <dbReference type="ARBA" id="ARBA00014839"/>
    </source>
</evidence>
<evidence type="ECO:0000256" key="6">
    <source>
        <dbReference type="ARBA" id="ARBA00022723"/>
    </source>
</evidence>
<feature type="binding site" evidence="12">
    <location>
        <position position="10"/>
    </location>
    <ligand>
        <name>Fe cation</name>
        <dbReference type="ChEBI" id="CHEBI:24875"/>
        <label>1</label>
    </ligand>
</feature>
<dbReference type="NCBIfam" id="TIGR00320">
    <property type="entry name" value="dfx_rbo"/>
    <property type="match status" value="1"/>
</dbReference>
<comment type="cofactor">
    <cofactor evidence="1">
        <name>Cu(2+)</name>
        <dbReference type="ChEBI" id="CHEBI:29036"/>
    </cofactor>
</comment>
<dbReference type="RefSeq" id="WP_090041393.1">
    <property type="nucleotide sequence ID" value="NZ_FOKI01000016.1"/>
</dbReference>
<feature type="binding site" evidence="12">
    <location>
        <position position="69"/>
    </location>
    <ligand>
        <name>Fe cation</name>
        <dbReference type="ChEBI" id="CHEBI:24875"/>
        <label>2</label>
        <note>catalytic</note>
    </ligand>
</feature>
<accession>A0A1I0YXJ2</accession>
<evidence type="ECO:0000256" key="11">
    <source>
        <dbReference type="ARBA" id="ARBA00047448"/>
    </source>
</evidence>
<dbReference type="EC" id="1.15.1.2" evidence="3"/>
<feature type="binding site" evidence="12">
    <location>
        <position position="30"/>
    </location>
    <ligand>
        <name>Fe cation</name>
        <dbReference type="ChEBI" id="CHEBI:24875"/>
        <label>1</label>
    </ligand>
</feature>
<evidence type="ECO:0000259" key="13">
    <source>
        <dbReference type="Pfam" id="PF01880"/>
    </source>
</evidence>
<dbReference type="SUPFAM" id="SSF57802">
    <property type="entry name" value="Rubredoxin-like"/>
    <property type="match status" value="1"/>
</dbReference>
<reference evidence="15 16" key="1">
    <citation type="submission" date="2016-10" db="EMBL/GenBank/DDBJ databases">
        <authorList>
            <person name="de Groot N.N."/>
        </authorList>
    </citation>
    <scope>NUCLEOTIDE SEQUENCE [LARGE SCALE GENOMIC DNA]</scope>
    <source>
        <strain evidence="15 16">DSM 12271</strain>
    </source>
</reference>
<evidence type="ECO:0000313" key="15">
    <source>
        <dbReference type="EMBL" id="SFB18085.1"/>
    </source>
</evidence>
<feature type="binding site" evidence="12">
    <location>
        <position position="29"/>
    </location>
    <ligand>
        <name>Fe cation</name>
        <dbReference type="ChEBI" id="CHEBI:24875"/>
        <label>1</label>
    </ligand>
</feature>
<feature type="binding site" evidence="12">
    <location>
        <position position="119"/>
    </location>
    <ligand>
        <name>Fe cation</name>
        <dbReference type="ChEBI" id="CHEBI:24875"/>
        <label>2</label>
        <note>catalytic</note>
    </ligand>
</feature>
<evidence type="ECO:0000256" key="3">
    <source>
        <dbReference type="ARBA" id="ARBA00012679"/>
    </source>
</evidence>
<feature type="binding site" evidence="12">
    <location>
        <position position="49"/>
    </location>
    <ligand>
        <name>Fe cation</name>
        <dbReference type="ChEBI" id="CHEBI:24875"/>
        <label>2</label>
        <note>catalytic</note>
    </ligand>
</feature>
<keyword evidence="7" id="KW-0249">Electron transport</keyword>
<dbReference type="InterPro" id="IPR036073">
    <property type="entry name" value="Desulfoferrodoxin_Fe-bd_dom_sf"/>
</dbReference>
<comment type="catalytic activity">
    <reaction evidence="11">
        <text>reduced [rubredoxin] + superoxide + 2 H(+) = oxidized [rubredoxin] + H2O2</text>
        <dbReference type="Rhea" id="RHEA:21324"/>
        <dbReference type="Rhea" id="RHEA-COMP:10302"/>
        <dbReference type="Rhea" id="RHEA-COMP:10303"/>
        <dbReference type="ChEBI" id="CHEBI:15378"/>
        <dbReference type="ChEBI" id="CHEBI:16240"/>
        <dbReference type="ChEBI" id="CHEBI:18421"/>
        <dbReference type="ChEBI" id="CHEBI:29033"/>
        <dbReference type="ChEBI" id="CHEBI:29034"/>
        <dbReference type="EC" id="1.15.1.2"/>
    </reaction>
</comment>
<evidence type="ECO:0000256" key="8">
    <source>
        <dbReference type="ARBA" id="ARBA00023004"/>
    </source>
</evidence>
<dbReference type="NCBIfam" id="TIGR00332">
    <property type="entry name" value="neela_ferrous"/>
    <property type="match status" value="1"/>
</dbReference>
<feature type="domain" description="Desulfoferrodoxin ferrous iron-binding" evidence="13">
    <location>
        <begin position="42"/>
        <end position="123"/>
    </location>
</feature>
<dbReference type="Gene3D" id="2.20.28.100">
    <property type="entry name" value="Desulphoferrodoxin, N-terminal domain"/>
    <property type="match status" value="1"/>
</dbReference>
<evidence type="ECO:0000313" key="16">
    <source>
        <dbReference type="Proteomes" id="UP000198619"/>
    </source>
</evidence>
<dbReference type="PANTHER" id="PTHR36541:SF1">
    <property type="entry name" value="SUPEROXIDE REDUCTASE-RELATED"/>
    <property type="match status" value="1"/>
</dbReference>
<dbReference type="Pfam" id="PF01880">
    <property type="entry name" value="Desulfoferrodox"/>
    <property type="match status" value="1"/>
</dbReference>
<dbReference type="AlphaFoldDB" id="A0A1I0YXJ2"/>
<organism evidence="15 16">
    <name type="scientific">Clostridium frigidicarnis</name>
    <dbReference type="NCBI Taxonomy" id="84698"/>
    <lineage>
        <taxon>Bacteria</taxon>
        <taxon>Bacillati</taxon>
        <taxon>Bacillota</taxon>
        <taxon>Clostridia</taxon>
        <taxon>Eubacteriales</taxon>
        <taxon>Clostridiaceae</taxon>
        <taxon>Clostridium</taxon>
    </lineage>
</organism>
<dbReference type="Gene3D" id="2.60.40.730">
    <property type="entry name" value="SOR catalytic domain"/>
    <property type="match status" value="1"/>
</dbReference>
<dbReference type="InterPro" id="IPR051233">
    <property type="entry name" value="Desulfoferrodoxin_SOR"/>
</dbReference>
<dbReference type="InterPro" id="IPR002742">
    <property type="entry name" value="Desulfoferrodoxin_Fe-bd_dom"/>
</dbReference>
<name>A0A1I0YXJ2_9CLOT</name>
<dbReference type="EMBL" id="FOKI01000016">
    <property type="protein sequence ID" value="SFB18085.1"/>
    <property type="molecule type" value="Genomic_DNA"/>
</dbReference>
<protein>
    <recommendedName>
        <fullName evidence="4">Desulfoferrodoxin</fullName>
        <ecNumber evidence="3">1.15.1.2</ecNumber>
    </recommendedName>
    <alternativeName>
        <fullName evidence="10">Superoxide reductase</fullName>
    </alternativeName>
</protein>
<dbReference type="InterPro" id="IPR004462">
    <property type="entry name" value="Desulfoferrodoxin_N"/>
</dbReference>
<evidence type="ECO:0000256" key="1">
    <source>
        <dbReference type="ARBA" id="ARBA00001973"/>
    </source>
</evidence>
<evidence type="ECO:0000259" key="14">
    <source>
        <dbReference type="Pfam" id="PF06397"/>
    </source>
</evidence>
<feature type="binding site" evidence="12">
    <location>
        <position position="75"/>
    </location>
    <ligand>
        <name>Fe cation</name>
        <dbReference type="ChEBI" id="CHEBI:24875"/>
        <label>2</label>
        <note>catalytic</note>
    </ligand>
</feature>
<dbReference type="OrthoDB" id="9814936at2"/>
<evidence type="ECO:0000256" key="2">
    <source>
        <dbReference type="ARBA" id="ARBA00005941"/>
    </source>
</evidence>
<dbReference type="InterPro" id="IPR004793">
    <property type="entry name" value="Desulfoferrodoxin_rbo"/>
</dbReference>
<feature type="binding site" evidence="12">
    <location>
        <position position="13"/>
    </location>
    <ligand>
        <name>Fe cation</name>
        <dbReference type="ChEBI" id="CHEBI:24875"/>
        <label>1</label>
    </ligand>
</feature>
<comment type="function">
    <text evidence="9">Catalyzes the one-electron reduction of superoxide anion radical to hydrogen peroxide at a nonheme ferrous iron center. Plays a fundamental role in case of oxidative stress via its superoxide detoxification activity.</text>
</comment>
<evidence type="ECO:0000256" key="10">
    <source>
        <dbReference type="ARBA" id="ARBA00031398"/>
    </source>
</evidence>
<dbReference type="InterPro" id="IPR038094">
    <property type="entry name" value="Desulfoferrodoxin_N_sf"/>
</dbReference>
<proteinExistence type="inferred from homology"/>
<comment type="cofactor">
    <cofactor evidence="12">
        <name>Fe(3+)</name>
        <dbReference type="ChEBI" id="CHEBI:29034"/>
    </cofactor>
    <text evidence="12">Binds 1 Fe(3+) ion per subunit. The iron ion 1 is coordinated via 4 cysteine residues.</text>
</comment>
<dbReference type="PANTHER" id="PTHR36541">
    <property type="entry name" value="SUPEROXIDE REDUCTASE-RELATED"/>
    <property type="match status" value="1"/>
</dbReference>
<sequence length="124" mass="14209">MTKMNEIYKCEVCGHIVEIIQPSKASLICCGKPMVLQIENTVEASKEKHIPVVENTDLGLRIKVGEVEHPMIDKHYIEFIEVITLSKIYRKQLNPGDKPEAIFSIDEEILCVREYCNIHGLWKA</sequence>
<dbReference type="NCBIfam" id="TIGR00319">
    <property type="entry name" value="desulf_FeS4"/>
    <property type="match status" value="1"/>
</dbReference>
<keyword evidence="5" id="KW-0813">Transport</keyword>
<dbReference type="SUPFAM" id="SSF49367">
    <property type="entry name" value="Superoxide reductase-like"/>
    <property type="match status" value="1"/>
</dbReference>
<evidence type="ECO:0000256" key="12">
    <source>
        <dbReference type="PIRSR" id="PIRSR604793-1"/>
    </source>
</evidence>